<dbReference type="Gene3D" id="3.40.50.300">
    <property type="entry name" value="P-loop containing nucleotide triphosphate hydrolases"/>
    <property type="match status" value="1"/>
</dbReference>
<dbReference type="InterPro" id="IPR027417">
    <property type="entry name" value="P-loop_NTPase"/>
</dbReference>
<feature type="non-terminal residue" evidence="4">
    <location>
        <position position="886"/>
    </location>
</feature>
<dbReference type="InterPro" id="IPR002110">
    <property type="entry name" value="Ankyrin_rpt"/>
</dbReference>
<keyword evidence="5" id="KW-1185">Reference proteome</keyword>
<dbReference type="Pfam" id="PF12796">
    <property type="entry name" value="Ank_2"/>
    <property type="match status" value="1"/>
</dbReference>
<evidence type="ECO:0000256" key="2">
    <source>
        <dbReference type="PROSITE-ProRule" id="PRU00023"/>
    </source>
</evidence>
<evidence type="ECO:0000256" key="1">
    <source>
        <dbReference type="ARBA" id="ARBA00022737"/>
    </source>
</evidence>
<dbReference type="Gene3D" id="1.25.40.20">
    <property type="entry name" value="Ankyrin repeat-containing domain"/>
    <property type="match status" value="1"/>
</dbReference>
<feature type="domain" description="Nephrocystin 3-like N-terminal" evidence="3">
    <location>
        <begin position="259"/>
        <end position="445"/>
    </location>
</feature>
<dbReference type="SUPFAM" id="SSF53474">
    <property type="entry name" value="alpha/beta-Hydrolases"/>
    <property type="match status" value="1"/>
</dbReference>
<comment type="caution">
    <text evidence="4">The sequence shown here is derived from an EMBL/GenBank/DDBJ whole genome shotgun (WGS) entry which is preliminary data.</text>
</comment>
<dbReference type="EMBL" id="MU032348">
    <property type="protein sequence ID" value="KAF3764164.1"/>
    <property type="molecule type" value="Genomic_DNA"/>
</dbReference>
<protein>
    <recommendedName>
        <fullName evidence="3">Nephrocystin 3-like N-terminal domain-containing protein</fullName>
    </recommendedName>
</protein>
<dbReference type="RefSeq" id="XP_040775125.1">
    <property type="nucleotide sequence ID" value="XM_040918324.1"/>
</dbReference>
<proteinExistence type="predicted"/>
<dbReference type="InterPro" id="IPR036770">
    <property type="entry name" value="Ankyrin_rpt-contain_sf"/>
</dbReference>
<name>A0A9P5CMA5_CRYP1</name>
<dbReference type="PROSITE" id="PS50297">
    <property type="entry name" value="ANK_REP_REGION"/>
    <property type="match status" value="1"/>
</dbReference>
<evidence type="ECO:0000259" key="3">
    <source>
        <dbReference type="Pfam" id="PF24883"/>
    </source>
</evidence>
<evidence type="ECO:0000313" key="4">
    <source>
        <dbReference type="EMBL" id="KAF3764164.1"/>
    </source>
</evidence>
<dbReference type="Proteomes" id="UP000803844">
    <property type="component" value="Unassembled WGS sequence"/>
</dbReference>
<dbReference type="PANTHER" id="PTHR10039:SF17">
    <property type="entry name" value="FUNGAL STAND N-TERMINAL GOODBYE DOMAIN-CONTAINING PROTEIN-RELATED"/>
    <property type="match status" value="1"/>
</dbReference>
<keyword evidence="2" id="KW-0040">ANK repeat</keyword>
<dbReference type="SMART" id="SM00248">
    <property type="entry name" value="ANK"/>
    <property type="match status" value="3"/>
</dbReference>
<organism evidence="4 5">
    <name type="scientific">Cryphonectria parasitica (strain ATCC 38755 / EP155)</name>
    <dbReference type="NCBI Taxonomy" id="660469"/>
    <lineage>
        <taxon>Eukaryota</taxon>
        <taxon>Fungi</taxon>
        <taxon>Dikarya</taxon>
        <taxon>Ascomycota</taxon>
        <taxon>Pezizomycotina</taxon>
        <taxon>Sordariomycetes</taxon>
        <taxon>Sordariomycetidae</taxon>
        <taxon>Diaporthales</taxon>
        <taxon>Cryphonectriaceae</taxon>
        <taxon>Cryphonectria-Endothia species complex</taxon>
        <taxon>Cryphonectria</taxon>
    </lineage>
</organism>
<dbReference type="SUPFAM" id="SSF52540">
    <property type="entry name" value="P-loop containing nucleoside triphosphate hydrolases"/>
    <property type="match status" value="1"/>
</dbReference>
<dbReference type="AlphaFoldDB" id="A0A9P5CMA5"/>
<dbReference type="InterPro" id="IPR029058">
    <property type="entry name" value="AB_hydrolase_fold"/>
</dbReference>
<dbReference type="PROSITE" id="PS50088">
    <property type="entry name" value="ANK_REPEAT"/>
    <property type="match status" value="1"/>
</dbReference>
<dbReference type="InterPro" id="IPR056884">
    <property type="entry name" value="NPHP3-like_N"/>
</dbReference>
<dbReference type="GeneID" id="63835453"/>
<accession>A0A9P5CMA5</accession>
<keyword evidence="1" id="KW-0677">Repeat</keyword>
<dbReference type="Pfam" id="PF24883">
    <property type="entry name" value="NPHP3_N"/>
    <property type="match status" value="1"/>
</dbReference>
<dbReference type="SUPFAM" id="SSF48403">
    <property type="entry name" value="Ankyrin repeat"/>
    <property type="match status" value="1"/>
</dbReference>
<dbReference type="OrthoDB" id="427518at2759"/>
<gene>
    <name evidence="4" type="ORF">M406DRAFT_277649</name>
</gene>
<reference evidence="4" key="1">
    <citation type="journal article" date="2020" name="Phytopathology">
        <title>Genome sequence of the chestnut blight fungus Cryphonectria parasitica EP155: A fundamental resource for an archetypical invasive plant pathogen.</title>
        <authorList>
            <person name="Crouch J.A."/>
            <person name="Dawe A."/>
            <person name="Aerts A."/>
            <person name="Barry K."/>
            <person name="Churchill A.C.L."/>
            <person name="Grimwood J."/>
            <person name="Hillman B."/>
            <person name="Milgroom M.G."/>
            <person name="Pangilinan J."/>
            <person name="Smith M."/>
            <person name="Salamov A."/>
            <person name="Schmutz J."/>
            <person name="Yadav J."/>
            <person name="Grigoriev I.V."/>
            <person name="Nuss D."/>
        </authorList>
    </citation>
    <scope>NUCLEOTIDE SEQUENCE</scope>
    <source>
        <strain evidence="4">EP155</strain>
    </source>
</reference>
<sequence length="886" mass="100330">MTNIVTILLDQLKAKREKHSRRPLVFLGHSMGGLVVAKALITAETQGQKYPDMYEAISGCLFFGTPFNGAPVADIAKEWATINERLGRAINSQLITLLQPGNEQLKELKDDFVRSVNKLGQKVRVHCFWEQKDTHWEQLIAKLASQEFPPSSLGKLSLTYRRFVSRESATLPGMDQTGIPRAHRDLVRFESDKDPEYQLVKAPLRDIVNAALRVAKARFNDTRQLAIDPTSYRRILEVLEGAEPQQKLRVLRQKMTSESWIIRDGEPEYVDWLTSASRDNNYLWIHGPEGKGKSSAAAAIIGAVKEHIRKVEERGDQSPHLLAYFFCDNTPDYHTAEDVVKSLVRQLCQQQEVLATYATQFLEKKLDQRVRNKANLSIENLWQSLEEILSEGTIDTIYFVINNLHELDQQSPSTTKLYNFIQEDIERTSSGNHRKVWTKWLITSRSYKVMQDALGSKIRAIDLDDPKYGNKQQRELQKYAWTKAEDLQKKKGYTMAMTYLTGSVIGNRADHTKWIDVAVVQLAALPAESSEIKVQRILEHVPQNFESLLDDAWFSILKRDDEDMENIRELLRALVLTYEDPRENELLVLAGLSIHDEECKADLQKLINKCQPLVTTRVSGDDTFIGFVNVDVKKHLLEHSRQLLDIGDEWIKWQHGKMSLRCFSHIMDAIGKNEFKTIQDADATLEGDESAAPADVKECGPHIALDYATRYWLHHASDASLDIAEIISRNKLFWAAESAVRLRWIQEYEDLTKSLSSFDFSTWKALHVAAAIGFPHLVTALLKEGYEKGVHEYDSLFNKPLHLAAFYGNIEIVEELLIAGSPVDDMGHSGRNAGPLAMAAYNGQTAVMSKLITDWKANINAIDDQTGPILNAAILSGNTDAVNLLL</sequence>
<dbReference type="Gene3D" id="3.40.50.1820">
    <property type="entry name" value="alpha/beta hydrolase"/>
    <property type="match status" value="1"/>
</dbReference>
<evidence type="ECO:0000313" key="5">
    <source>
        <dbReference type="Proteomes" id="UP000803844"/>
    </source>
</evidence>
<dbReference type="PANTHER" id="PTHR10039">
    <property type="entry name" value="AMELOGENIN"/>
    <property type="match status" value="1"/>
</dbReference>
<feature type="repeat" description="ANK" evidence="2">
    <location>
        <begin position="800"/>
        <end position="828"/>
    </location>
</feature>